<name>A0ABD1ZRJ9_9MARC</name>
<accession>A0ABD1ZRJ9</accession>
<dbReference type="EMBL" id="JBHFFA010000001">
    <property type="protein sequence ID" value="KAL2653965.1"/>
    <property type="molecule type" value="Genomic_DNA"/>
</dbReference>
<protein>
    <submittedName>
        <fullName evidence="2">Uncharacterized protein</fullName>
    </submittedName>
</protein>
<dbReference type="Proteomes" id="UP001605036">
    <property type="component" value="Unassembled WGS sequence"/>
</dbReference>
<evidence type="ECO:0000313" key="2">
    <source>
        <dbReference type="EMBL" id="KAL2653965.1"/>
    </source>
</evidence>
<evidence type="ECO:0000256" key="1">
    <source>
        <dbReference type="SAM" id="MobiDB-lite"/>
    </source>
</evidence>
<comment type="caution">
    <text evidence="2">The sequence shown here is derived from an EMBL/GenBank/DDBJ whole genome shotgun (WGS) entry which is preliminary data.</text>
</comment>
<sequence>MRTKQSWTTTSKRNCCRRTWQAKGENDEAEHRLPASSDDFAFIFFRPDVAVSILVPSRYPVLSLPHPTLLPYGEQTENENVGEGESTYNEDGTLRTSLPRYSYLFLFQRFSPRCAPSAFLLDPLRD</sequence>
<feature type="region of interest" description="Disordered" evidence="1">
    <location>
        <begin position="72"/>
        <end position="93"/>
    </location>
</feature>
<gene>
    <name evidence="2" type="ORF">R1flu_022093</name>
</gene>
<dbReference type="AlphaFoldDB" id="A0ABD1ZRJ9"/>
<reference evidence="2 3" key="1">
    <citation type="submission" date="2024-09" db="EMBL/GenBank/DDBJ databases">
        <title>Chromosome-scale assembly of Riccia fluitans.</title>
        <authorList>
            <person name="Paukszto L."/>
            <person name="Sawicki J."/>
            <person name="Karawczyk K."/>
            <person name="Piernik-Szablinska J."/>
            <person name="Szczecinska M."/>
            <person name="Mazdziarz M."/>
        </authorList>
    </citation>
    <scope>NUCLEOTIDE SEQUENCE [LARGE SCALE GENOMIC DNA]</scope>
    <source>
        <strain evidence="2">Rf_01</strain>
        <tissue evidence="2">Aerial parts of the thallus</tissue>
    </source>
</reference>
<proteinExistence type="predicted"/>
<keyword evidence="3" id="KW-1185">Reference proteome</keyword>
<evidence type="ECO:0000313" key="3">
    <source>
        <dbReference type="Proteomes" id="UP001605036"/>
    </source>
</evidence>
<organism evidence="2 3">
    <name type="scientific">Riccia fluitans</name>
    <dbReference type="NCBI Taxonomy" id="41844"/>
    <lineage>
        <taxon>Eukaryota</taxon>
        <taxon>Viridiplantae</taxon>
        <taxon>Streptophyta</taxon>
        <taxon>Embryophyta</taxon>
        <taxon>Marchantiophyta</taxon>
        <taxon>Marchantiopsida</taxon>
        <taxon>Marchantiidae</taxon>
        <taxon>Marchantiales</taxon>
        <taxon>Ricciaceae</taxon>
        <taxon>Riccia</taxon>
    </lineage>
</organism>